<gene>
    <name evidence="6" type="ORF">M5K25_005197</name>
</gene>
<dbReference type="InterPro" id="IPR008801">
    <property type="entry name" value="RALF"/>
</dbReference>
<dbReference type="PANTHER" id="PTHR33136">
    <property type="entry name" value="RAPID ALKALINIZATION FACTOR-LIKE"/>
    <property type="match status" value="1"/>
</dbReference>
<evidence type="ECO:0000313" key="7">
    <source>
        <dbReference type="Proteomes" id="UP001552299"/>
    </source>
</evidence>
<dbReference type="Pfam" id="PF05498">
    <property type="entry name" value="RALF"/>
    <property type="match status" value="1"/>
</dbReference>
<evidence type="ECO:0000256" key="1">
    <source>
        <dbReference type="ARBA" id="ARBA00009178"/>
    </source>
</evidence>
<sequence>MANLLWSRNHDHHCHKLLKLLLLLLLLIFLNRAKSPSETKISRRTLWVTSPEKYISYEVLRRDSVPCNRPGIPYYSCREGGAKANPYIRGCSMITGCRGAQIAICTVKLLLFKGFFGMQFQPRLLYAFKQKQSPQNHSPSANYSQRVFSVFPSQLNQKRVFAIFDFVHVGANREVGARESWESNSNTLY</sequence>
<evidence type="ECO:0000256" key="3">
    <source>
        <dbReference type="ARBA" id="ARBA00022729"/>
    </source>
</evidence>
<keyword evidence="7" id="KW-1185">Reference proteome</keyword>
<feature type="signal peptide" evidence="5">
    <location>
        <begin position="1"/>
        <end position="33"/>
    </location>
</feature>
<protein>
    <recommendedName>
        <fullName evidence="8">Rapid ALkalinization Factor</fullName>
    </recommendedName>
</protein>
<comment type="caution">
    <text evidence="6">The sequence shown here is derived from an EMBL/GenBank/DDBJ whole genome shotgun (WGS) entry which is preliminary data.</text>
</comment>
<proteinExistence type="inferred from homology"/>
<reference evidence="6 7" key="1">
    <citation type="journal article" date="2024" name="Plant Biotechnol. J.">
        <title>Dendrobium thyrsiflorum genome and its molecular insights into genes involved in important horticultural traits.</title>
        <authorList>
            <person name="Chen B."/>
            <person name="Wang J.Y."/>
            <person name="Zheng P.J."/>
            <person name="Li K.L."/>
            <person name="Liang Y.M."/>
            <person name="Chen X.F."/>
            <person name="Zhang C."/>
            <person name="Zhao X."/>
            <person name="He X."/>
            <person name="Zhang G.Q."/>
            <person name="Liu Z.J."/>
            <person name="Xu Q."/>
        </authorList>
    </citation>
    <scope>NUCLEOTIDE SEQUENCE [LARGE SCALE GENOMIC DNA]</scope>
    <source>
        <strain evidence="6">GZMU011</strain>
    </source>
</reference>
<evidence type="ECO:0000256" key="5">
    <source>
        <dbReference type="SAM" id="SignalP"/>
    </source>
</evidence>
<name>A0ABD0VHB6_DENTH</name>
<dbReference type="EMBL" id="JANQDX010000005">
    <property type="protein sequence ID" value="KAL0924375.1"/>
    <property type="molecule type" value="Genomic_DNA"/>
</dbReference>
<feature type="chain" id="PRO_5044779769" description="Rapid ALkalinization Factor" evidence="5">
    <location>
        <begin position="34"/>
        <end position="189"/>
    </location>
</feature>
<keyword evidence="2" id="KW-0372">Hormone</keyword>
<dbReference type="Proteomes" id="UP001552299">
    <property type="component" value="Unassembled WGS sequence"/>
</dbReference>
<evidence type="ECO:0000313" key="6">
    <source>
        <dbReference type="EMBL" id="KAL0924375.1"/>
    </source>
</evidence>
<organism evidence="6 7">
    <name type="scientific">Dendrobium thyrsiflorum</name>
    <name type="common">Pinecone-like raceme dendrobium</name>
    <name type="synonym">Orchid</name>
    <dbReference type="NCBI Taxonomy" id="117978"/>
    <lineage>
        <taxon>Eukaryota</taxon>
        <taxon>Viridiplantae</taxon>
        <taxon>Streptophyta</taxon>
        <taxon>Embryophyta</taxon>
        <taxon>Tracheophyta</taxon>
        <taxon>Spermatophyta</taxon>
        <taxon>Magnoliopsida</taxon>
        <taxon>Liliopsida</taxon>
        <taxon>Asparagales</taxon>
        <taxon>Orchidaceae</taxon>
        <taxon>Epidendroideae</taxon>
        <taxon>Malaxideae</taxon>
        <taxon>Dendrobiinae</taxon>
        <taxon>Dendrobium</taxon>
    </lineage>
</organism>
<comment type="similarity">
    <text evidence="1">Belongs to the plant rapid alkalinization factor (RALF) family.</text>
</comment>
<dbReference type="PANTHER" id="PTHR33136:SF6">
    <property type="entry name" value="PROTEIN RALF-LIKE 34"/>
    <property type="match status" value="1"/>
</dbReference>
<evidence type="ECO:0000256" key="2">
    <source>
        <dbReference type="ARBA" id="ARBA00022702"/>
    </source>
</evidence>
<dbReference type="GO" id="GO:0005179">
    <property type="term" value="F:hormone activity"/>
    <property type="evidence" value="ECO:0007669"/>
    <property type="project" value="UniProtKB-KW"/>
</dbReference>
<keyword evidence="4" id="KW-1015">Disulfide bond</keyword>
<accession>A0ABD0VHB6</accession>
<dbReference type="AlphaFoldDB" id="A0ABD0VHB6"/>
<evidence type="ECO:0008006" key="8">
    <source>
        <dbReference type="Google" id="ProtNLM"/>
    </source>
</evidence>
<evidence type="ECO:0000256" key="4">
    <source>
        <dbReference type="ARBA" id="ARBA00023157"/>
    </source>
</evidence>
<keyword evidence="3 5" id="KW-0732">Signal</keyword>